<protein>
    <submittedName>
        <fullName evidence="1">Uncharacterized protein</fullName>
    </submittedName>
</protein>
<dbReference type="Proteomes" id="UP001604277">
    <property type="component" value="Unassembled WGS sequence"/>
</dbReference>
<sequence>MEKYFKRLCKSHHSLSQQTIDEKNVRNDDRDARDKIDVGVNSDKMNEIEILNQTGEIEEIDVGDDCDEMNDIDVGKDRGPRRAKQYKLPHSGLIHQFLAHLGIH</sequence>
<name>A0ABD1TST5_9LAMI</name>
<proteinExistence type="predicted"/>
<evidence type="ECO:0000313" key="2">
    <source>
        <dbReference type="Proteomes" id="UP001604277"/>
    </source>
</evidence>
<dbReference type="EMBL" id="JBFOLJ010000008">
    <property type="protein sequence ID" value="KAL2515789.1"/>
    <property type="molecule type" value="Genomic_DNA"/>
</dbReference>
<organism evidence="1 2">
    <name type="scientific">Forsythia ovata</name>
    <dbReference type="NCBI Taxonomy" id="205694"/>
    <lineage>
        <taxon>Eukaryota</taxon>
        <taxon>Viridiplantae</taxon>
        <taxon>Streptophyta</taxon>
        <taxon>Embryophyta</taxon>
        <taxon>Tracheophyta</taxon>
        <taxon>Spermatophyta</taxon>
        <taxon>Magnoliopsida</taxon>
        <taxon>eudicotyledons</taxon>
        <taxon>Gunneridae</taxon>
        <taxon>Pentapetalae</taxon>
        <taxon>asterids</taxon>
        <taxon>lamiids</taxon>
        <taxon>Lamiales</taxon>
        <taxon>Oleaceae</taxon>
        <taxon>Forsythieae</taxon>
        <taxon>Forsythia</taxon>
    </lineage>
</organism>
<gene>
    <name evidence="1" type="ORF">Fot_29760</name>
</gene>
<reference evidence="2" key="1">
    <citation type="submission" date="2024-07" db="EMBL/GenBank/DDBJ databases">
        <title>Two chromosome-level genome assemblies of Korean endemic species Abeliophyllum distichum and Forsythia ovata (Oleaceae).</title>
        <authorList>
            <person name="Jang H."/>
        </authorList>
    </citation>
    <scope>NUCLEOTIDE SEQUENCE [LARGE SCALE GENOMIC DNA]</scope>
</reference>
<comment type="caution">
    <text evidence="1">The sequence shown here is derived from an EMBL/GenBank/DDBJ whole genome shotgun (WGS) entry which is preliminary data.</text>
</comment>
<keyword evidence="2" id="KW-1185">Reference proteome</keyword>
<evidence type="ECO:0000313" key="1">
    <source>
        <dbReference type="EMBL" id="KAL2515789.1"/>
    </source>
</evidence>
<accession>A0ABD1TST5</accession>
<dbReference type="AlphaFoldDB" id="A0ABD1TST5"/>